<proteinExistence type="predicted"/>
<dbReference type="AlphaFoldDB" id="I0UU85"/>
<reference evidence="2" key="1">
    <citation type="submission" date="2012-03" db="EMBL/GenBank/DDBJ databases">
        <authorList>
            <person name="Durkin A.S."/>
            <person name="McCorrison J."/>
            <person name="Torralba M."/>
            <person name="Gillis M."/>
            <person name="Methe B."/>
            <person name="Sutton G."/>
            <person name="Nelson K.E."/>
        </authorList>
    </citation>
    <scope>NUCLEOTIDE SEQUENCE [LARGE SCALE GENOMIC DNA]</scope>
    <source>
        <strain evidence="2">F0474</strain>
    </source>
</reference>
<sequence length="232" mass="26173">MFEVSQLHVFKGSLITVPTSMNRRSLFALAGCGGALLLAGCSTSNVWLDRQYDYSGELKFDSYRQNGDYREATRSEPAQNVPVPVLPAHADERSVAGLYSTIGYIFAFTEYIIESRNTGEAQPYMERYQGLTQGELDRMIGSGNSWFSKVRYHCTIHTPHPQKKEEDVYEWPMEYFIKFGDFEVISGKVRETPASATNSVTRSGPLKARYEDHKWVIDFSEFTANTNASSGV</sequence>
<evidence type="ECO:0000313" key="2">
    <source>
        <dbReference type="EMBL" id="EID51438.1"/>
    </source>
</evidence>
<evidence type="ECO:0000313" key="3">
    <source>
        <dbReference type="Proteomes" id="UP000004863"/>
    </source>
</evidence>
<dbReference type="InterPro" id="IPR046281">
    <property type="entry name" value="DUF6318"/>
</dbReference>
<dbReference type="PATRIC" id="fig|1125724.3.peg.837"/>
<comment type="caution">
    <text evidence="2">The sequence shown here is derived from an EMBL/GenBank/DDBJ whole genome shotgun (WGS) entry which is preliminary data.</text>
</comment>
<dbReference type="Proteomes" id="UP000004863">
    <property type="component" value="Unassembled WGS sequence"/>
</dbReference>
<dbReference type="Pfam" id="PF19843">
    <property type="entry name" value="DUF6318"/>
    <property type="match status" value="1"/>
</dbReference>
<accession>I0UU85</accession>
<gene>
    <name evidence="2" type="ORF">HMPREF1324_1886</name>
</gene>
<feature type="domain" description="DUF6318" evidence="1">
    <location>
        <begin position="67"/>
        <end position="218"/>
    </location>
</feature>
<dbReference type="EMBL" id="AJJQ01000020">
    <property type="protein sequence ID" value="EID51438.1"/>
    <property type="molecule type" value="Genomic_DNA"/>
</dbReference>
<evidence type="ECO:0000259" key="1">
    <source>
        <dbReference type="Pfam" id="PF19843"/>
    </source>
</evidence>
<organism evidence="2 3">
    <name type="scientific">Rothia aeria F0474</name>
    <dbReference type="NCBI Taxonomy" id="1125724"/>
    <lineage>
        <taxon>Bacteria</taxon>
        <taxon>Bacillati</taxon>
        <taxon>Actinomycetota</taxon>
        <taxon>Actinomycetes</taxon>
        <taxon>Micrococcales</taxon>
        <taxon>Micrococcaceae</taxon>
        <taxon>Rothia</taxon>
    </lineage>
</organism>
<name>I0UU85_9MICC</name>
<protein>
    <recommendedName>
        <fullName evidence="1">DUF6318 domain-containing protein</fullName>
    </recommendedName>
</protein>
<keyword evidence="3" id="KW-1185">Reference proteome</keyword>